<organism evidence="7 8">
    <name type="scientific">Stegodyphus mimosarum</name>
    <name type="common">African social velvet spider</name>
    <dbReference type="NCBI Taxonomy" id="407821"/>
    <lineage>
        <taxon>Eukaryota</taxon>
        <taxon>Metazoa</taxon>
        <taxon>Ecdysozoa</taxon>
        <taxon>Arthropoda</taxon>
        <taxon>Chelicerata</taxon>
        <taxon>Arachnida</taxon>
        <taxon>Araneae</taxon>
        <taxon>Araneomorphae</taxon>
        <taxon>Entelegynae</taxon>
        <taxon>Eresoidea</taxon>
        <taxon>Eresidae</taxon>
        <taxon>Stegodyphus</taxon>
    </lineage>
</organism>
<comment type="similarity">
    <text evidence="2">Belongs to the universal ribosomal protein uS3 family.</text>
</comment>
<keyword evidence="4 7" id="KW-0689">Ribosomal protein</keyword>
<comment type="subcellular location">
    <subcellularLocation>
        <location evidence="1">Mitochondrion</location>
    </subcellularLocation>
</comment>
<name>A0A087TQN4_STEMI</name>
<sequence length="163" mass="19322">MIMSCKNVLVPVYEICAKRLFSLTLICSKSQAGRYKRTKRHDKPLTYEQFNGPHQIHHRKSWNTWNTSNLLDGLRSSETAVEDFFIRKFMFGTWHRLFVSEVIIKRRHNLIVIAGIIVQNIQVRKLYFLIGYTEEMLSYIFKCPVKLELQSTKDKTDVVFKYV</sequence>
<reference evidence="7 8" key="1">
    <citation type="submission" date="2013-11" db="EMBL/GenBank/DDBJ databases">
        <title>Genome sequencing of Stegodyphus mimosarum.</title>
        <authorList>
            <person name="Bechsgaard J."/>
        </authorList>
    </citation>
    <scope>NUCLEOTIDE SEQUENCE [LARGE SCALE GENOMIC DNA]</scope>
</reference>
<evidence type="ECO:0000256" key="5">
    <source>
        <dbReference type="ARBA" id="ARBA00023128"/>
    </source>
</evidence>
<dbReference type="AlphaFoldDB" id="A0A087TQN4"/>
<evidence type="ECO:0000256" key="4">
    <source>
        <dbReference type="ARBA" id="ARBA00022980"/>
    </source>
</evidence>
<dbReference type="STRING" id="407821.A0A087TQN4"/>
<accession>A0A087TQN4</accession>
<dbReference type="GO" id="GO:0005739">
    <property type="term" value="C:mitochondrion"/>
    <property type="evidence" value="ECO:0007669"/>
    <property type="project" value="UniProtKB-SubCell"/>
</dbReference>
<dbReference type="Proteomes" id="UP000054359">
    <property type="component" value="Unassembled WGS sequence"/>
</dbReference>
<dbReference type="InterPro" id="IPR026146">
    <property type="entry name" value="Ribosomal_uS3m"/>
</dbReference>
<protein>
    <submittedName>
        <fullName evidence="7">28S ribosomal protein S24, mitochondrial</fullName>
    </submittedName>
</protein>
<dbReference type="GO" id="GO:1990904">
    <property type="term" value="C:ribonucleoprotein complex"/>
    <property type="evidence" value="ECO:0007669"/>
    <property type="project" value="UniProtKB-KW"/>
</dbReference>
<dbReference type="PANTHER" id="PTHR21244">
    <property type="entry name" value="MITOCHONDRIAL 28S RIBOSOMAL PROTEIN S24"/>
    <property type="match status" value="1"/>
</dbReference>
<dbReference type="GO" id="GO:0006412">
    <property type="term" value="P:translation"/>
    <property type="evidence" value="ECO:0007669"/>
    <property type="project" value="TreeGrafter"/>
</dbReference>
<keyword evidence="8" id="KW-1185">Reference proteome</keyword>
<evidence type="ECO:0000256" key="1">
    <source>
        <dbReference type="ARBA" id="ARBA00004173"/>
    </source>
</evidence>
<evidence type="ECO:0000256" key="3">
    <source>
        <dbReference type="ARBA" id="ARBA00022946"/>
    </source>
</evidence>
<gene>
    <name evidence="7" type="ORF">X975_01167</name>
</gene>
<evidence type="ECO:0000313" key="8">
    <source>
        <dbReference type="Proteomes" id="UP000054359"/>
    </source>
</evidence>
<keyword evidence="3" id="KW-0809">Transit peptide</keyword>
<evidence type="ECO:0000256" key="6">
    <source>
        <dbReference type="ARBA" id="ARBA00023274"/>
    </source>
</evidence>
<keyword evidence="5" id="KW-0496">Mitochondrion</keyword>
<dbReference type="OrthoDB" id="5950413at2759"/>
<dbReference type="GO" id="GO:0005840">
    <property type="term" value="C:ribosome"/>
    <property type="evidence" value="ECO:0007669"/>
    <property type="project" value="UniProtKB-KW"/>
</dbReference>
<proteinExistence type="inferred from homology"/>
<feature type="non-terminal residue" evidence="7">
    <location>
        <position position="163"/>
    </location>
</feature>
<evidence type="ECO:0000313" key="7">
    <source>
        <dbReference type="EMBL" id="KFM67423.1"/>
    </source>
</evidence>
<dbReference type="EMBL" id="KK116322">
    <property type="protein sequence ID" value="KFM67423.1"/>
    <property type="molecule type" value="Genomic_DNA"/>
</dbReference>
<keyword evidence="6" id="KW-0687">Ribonucleoprotein</keyword>
<dbReference type="OMA" id="FLQGYTE"/>
<dbReference type="Pfam" id="PF14955">
    <property type="entry name" value="MRP-S24"/>
    <property type="match status" value="1"/>
</dbReference>
<dbReference type="PANTHER" id="PTHR21244:SF1">
    <property type="entry name" value="SMALL RIBOSOMAL SUBUNIT PROTEIN US3M"/>
    <property type="match status" value="1"/>
</dbReference>
<evidence type="ECO:0000256" key="2">
    <source>
        <dbReference type="ARBA" id="ARBA00010761"/>
    </source>
</evidence>